<dbReference type="GO" id="GO:0006753">
    <property type="term" value="P:nucleoside phosphate metabolic process"/>
    <property type="evidence" value="ECO:0007669"/>
    <property type="project" value="TreeGrafter"/>
</dbReference>
<comment type="cofactor">
    <cofactor evidence="1 13">
        <name>Mg(2+)</name>
        <dbReference type="ChEBI" id="CHEBI:18420"/>
    </cofactor>
</comment>
<dbReference type="CDD" id="cd06661">
    <property type="entry name" value="GGCT_like"/>
    <property type="match status" value="1"/>
</dbReference>
<feature type="binding site" evidence="13">
    <location>
        <position position="261"/>
    </location>
    <ligand>
        <name>Mg(2+)</name>
        <dbReference type="ChEBI" id="CHEBI:18420"/>
        <label>1</label>
    </ligand>
</feature>
<dbReference type="PROSITE" id="PS51462">
    <property type="entry name" value="NUDIX"/>
    <property type="match status" value="1"/>
</dbReference>
<dbReference type="AlphaFoldDB" id="A0A917A2R6"/>
<comment type="caution">
    <text evidence="16">The sequence shown here is derived from an EMBL/GenBank/DDBJ whole genome shotgun (WGS) entry which is preliminary data.</text>
</comment>
<evidence type="ECO:0000259" key="15">
    <source>
        <dbReference type="PROSITE" id="PS51462"/>
    </source>
</evidence>
<evidence type="ECO:0000256" key="9">
    <source>
        <dbReference type="ARBA" id="ARBA00030162"/>
    </source>
</evidence>
<dbReference type="NCBIfam" id="TIGR00052">
    <property type="entry name" value="nudix-type nucleoside diphosphatase, YffH/AdpP family"/>
    <property type="match status" value="1"/>
</dbReference>
<gene>
    <name evidence="16" type="primary">trgB</name>
    <name evidence="16" type="ORF">GCM10011360_09430</name>
</gene>
<dbReference type="EC" id="3.6.1.13" evidence="3"/>
<evidence type="ECO:0000256" key="5">
    <source>
        <dbReference type="ARBA" id="ARBA00022723"/>
    </source>
</evidence>
<dbReference type="InterPro" id="IPR004385">
    <property type="entry name" value="NDP_pyrophosphatase"/>
</dbReference>
<dbReference type="RefSeq" id="WP_188476513.1">
    <property type="nucleotide sequence ID" value="NZ_BMFJ01000001.1"/>
</dbReference>
<dbReference type="PROSITE" id="PS00893">
    <property type="entry name" value="NUDIX_BOX"/>
    <property type="match status" value="1"/>
</dbReference>
<comment type="catalytic activity">
    <reaction evidence="12">
        <text>ADP-D-ribose + H2O = D-ribose 5-phosphate + AMP + 2 H(+)</text>
        <dbReference type="Rhea" id="RHEA:10412"/>
        <dbReference type="ChEBI" id="CHEBI:15377"/>
        <dbReference type="ChEBI" id="CHEBI:15378"/>
        <dbReference type="ChEBI" id="CHEBI:57967"/>
        <dbReference type="ChEBI" id="CHEBI:78346"/>
        <dbReference type="ChEBI" id="CHEBI:456215"/>
        <dbReference type="EC" id="3.6.1.13"/>
    </reaction>
</comment>
<dbReference type="GO" id="GO:0019693">
    <property type="term" value="P:ribose phosphate metabolic process"/>
    <property type="evidence" value="ECO:0007669"/>
    <property type="project" value="TreeGrafter"/>
</dbReference>
<dbReference type="Gene3D" id="3.10.490.10">
    <property type="entry name" value="Gamma-glutamyl cyclotransferase-like"/>
    <property type="match status" value="1"/>
</dbReference>
<evidence type="ECO:0000256" key="4">
    <source>
        <dbReference type="ARBA" id="ARBA00013297"/>
    </source>
</evidence>
<evidence type="ECO:0000256" key="12">
    <source>
        <dbReference type="ARBA" id="ARBA00049546"/>
    </source>
</evidence>
<evidence type="ECO:0000256" key="2">
    <source>
        <dbReference type="ARBA" id="ARBA00007482"/>
    </source>
</evidence>
<feature type="short sequence motif" description="Nudix box" evidence="14">
    <location>
        <begin position="262"/>
        <end position="284"/>
    </location>
</feature>
<accession>A0A917A2R6</accession>
<evidence type="ECO:0000256" key="14">
    <source>
        <dbReference type="PIRSR" id="PIRSR604385-3"/>
    </source>
</evidence>
<keyword evidence="5 13" id="KW-0479">Metal-binding</keyword>
<dbReference type="InterPro" id="IPR020084">
    <property type="entry name" value="NUDIX_hydrolase_CS"/>
</dbReference>
<dbReference type="InterPro" id="IPR015797">
    <property type="entry name" value="NUDIX_hydrolase-like_dom_sf"/>
</dbReference>
<proteinExistence type="inferred from homology"/>
<dbReference type="CDD" id="cd24155">
    <property type="entry name" value="NUDIX_ADPRase"/>
    <property type="match status" value="1"/>
</dbReference>
<dbReference type="PANTHER" id="PTHR11839:SF5">
    <property type="entry name" value="ADP-RIBOSE PYROPHOSPHATASE"/>
    <property type="match status" value="1"/>
</dbReference>
<feature type="binding site" evidence="13">
    <location>
        <position position="281"/>
    </location>
    <ligand>
        <name>Mg(2+)</name>
        <dbReference type="ChEBI" id="CHEBI:18420"/>
        <label>1</label>
    </ligand>
</feature>
<reference evidence="17" key="1">
    <citation type="journal article" date="2019" name="Int. J. Syst. Evol. Microbiol.">
        <title>The Global Catalogue of Microorganisms (GCM) 10K type strain sequencing project: providing services to taxonomists for standard genome sequencing and annotation.</title>
        <authorList>
            <consortium name="The Broad Institute Genomics Platform"/>
            <consortium name="The Broad Institute Genome Sequencing Center for Infectious Disease"/>
            <person name="Wu L."/>
            <person name="Ma J."/>
        </authorList>
    </citation>
    <scope>NUCLEOTIDE SEQUENCE [LARGE SCALE GENOMIC DNA]</scope>
    <source>
        <strain evidence="17">CGMCC 1.12664</strain>
    </source>
</reference>
<dbReference type="InterPro" id="IPR000086">
    <property type="entry name" value="NUDIX_hydrolase_dom"/>
</dbReference>
<feature type="binding site" evidence="13">
    <location>
        <position position="330"/>
    </location>
    <ligand>
        <name>Mg(2+)</name>
        <dbReference type="ChEBI" id="CHEBI:18420"/>
        <label>1</label>
    </ligand>
</feature>
<dbReference type="GO" id="GO:0019144">
    <property type="term" value="F:ADP-sugar diphosphatase activity"/>
    <property type="evidence" value="ECO:0007669"/>
    <property type="project" value="TreeGrafter"/>
</dbReference>
<feature type="binding site" evidence="13">
    <location>
        <position position="277"/>
    </location>
    <ligand>
        <name>Mg(2+)</name>
        <dbReference type="ChEBI" id="CHEBI:18420"/>
        <label>1</label>
    </ligand>
</feature>
<evidence type="ECO:0000256" key="1">
    <source>
        <dbReference type="ARBA" id="ARBA00001946"/>
    </source>
</evidence>
<dbReference type="GO" id="GO:0046872">
    <property type="term" value="F:metal ion binding"/>
    <property type="evidence" value="ECO:0007669"/>
    <property type="project" value="UniProtKB-KW"/>
</dbReference>
<protein>
    <recommendedName>
        <fullName evidence="4">ADP-ribose pyrophosphatase</fullName>
        <ecNumber evidence="3">3.6.1.13</ecNumber>
    </recommendedName>
    <alternativeName>
        <fullName evidence="9">ADP-ribose diphosphatase</fullName>
    </alternativeName>
    <alternativeName>
        <fullName evidence="11">ADP-ribose phosphohydrolase</fullName>
    </alternativeName>
    <alternativeName>
        <fullName evidence="10">Adenosine diphosphoribose pyrophosphatase</fullName>
    </alternativeName>
</protein>
<keyword evidence="7 13" id="KW-0460">Magnesium</keyword>
<keyword evidence="6" id="KW-0378">Hydrolase</keyword>
<dbReference type="Pfam" id="PF00293">
    <property type="entry name" value="NUDIX"/>
    <property type="match status" value="1"/>
</dbReference>
<evidence type="ECO:0000256" key="13">
    <source>
        <dbReference type="PIRSR" id="PIRSR604385-2"/>
    </source>
</evidence>
<evidence type="ECO:0000313" key="17">
    <source>
        <dbReference type="Proteomes" id="UP000612855"/>
    </source>
</evidence>
<comment type="similarity">
    <text evidence="2">Belongs to the Nudix hydrolase family. NudF subfamily.</text>
</comment>
<evidence type="ECO:0000256" key="10">
    <source>
        <dbReference type="ARBA" id="ARBA00030308"/>
    </source>
</evidence>
<keyword evidence="17" id="KW-1185">Reference proteome</keyword>
<dbReference type="InterPro" id="IPR036568">
    <property type="entry name" value="GGCT-like_sf"/>
</dbReference>
<dbReference type="InterPro" id="IPR013024">
    <property type="entry name" value="GGCT-like"/>
</dbReference>
<dbReference type="GO" id="GO:0047631">
    <property type="term" value="F:ADP-ribose diphosphatase activity"/>
    <property type="evidence" value="ECO:0007669"/>
    <property type="project" value="UniProtKB-EC"/>
</dbReference>
<comment type="function">
    <text evidence="8">Acts on ADP-mannose and ADP-glucose as well as ADP-ribose. Prevents glycogen biosynthesis. The reaction catalyzed by this enzyme is a limiting step of the gluconeogenic process.</text>
</comment>
<dbReference type="PANTHER" id="PTHR11839">
    <property type="entry name" value="UDP/ADP-SUGAR PYROPHOSPHATASE"/>
    <property type="match status" value="1"/>
</dbReference>
<evidence type="ECO:0000256" key="7">
    <source>
        <dbReference type="ARBA" id="ARBA00022842"/>
    </source>
</evidence>
<feature type="domain" description="Nudix hydrolase" evidence="15">
    <location>
        <begin position="219"/>
        <end position="359"/>
    </location>
</feature>
<evidence type="ECO:0000256" key="3">
    <source>
        <dbReference type="ARBA" id="ARBA00012453"/>
    </source>
</evidence>
<dbReference type="EMBL" id="BMFJ01000001">
    <property type="protein sequence ID" value="GGE23039.1"/>
    <property type="molecule type" value="Genomic_DNA"/>
</dbReference>
<dbReference type="Pfam" id="PF06094">
    <property type="entry name" value="GGACT"/>
    <property type="match status" value="1"/>
</dbReference>
<evidence type="ECO:0000256" key="8">
    <source>
        <dbReference type="ARBA" id="ARBA00025164"/>
    </source>
</evidence>
<sequence length="374" mass="40904">MARTLMLFLFGTLRYQPLLDLVAGEGLEQVPASLQGWRVSGVEGHGFPVMVQDAASVVHGVVISPSAAALDRLVHYEDAFGYVLTDVTVTTGGAELAAKVFVPPEMRWTPSGIWSLEDWAAREGARALFFAEEIMGYHGRFSGAALQFRRQQAEGRAQARVQAASMAAPVVGWDCPAERVEVTGRTADHAGYFVTETVNLRHPRFGGGMSEEITREVFVAADAAIVLPYDPVRDRILLVEQFRMGPWRRGAAYPFMLEPVAGRIDPGETAEDCARREAVEEAGLDLRELILIGAGYPTPGYSSEYFHVFAGICDLPDGIEGTHGQEDEDEDIRTHVLSWTQAEDLLSRGEADNMPLVLALVWLSRERSGLRGSG</sequence>
<evidence type="ECO:0000313" key="16">
    <source>
        <dbReference type="EMBL" id="GGE23039.1"/>
    </source>
</evidence>
<dbReference type="SUPFAM" id="SSF110857">
    <property type="entry name" value="Gamma-glutamyl cyclotransferase-like"/>
    <property type="match status" value="1"/>
</dbReference>
<dbReference type="GO" id="GO:0005829">
    <property type="term" value="C:cytosol"/>
    <property type="evidence" value="ECO:0007669"/>
    <property type="project" value="TreeGrafter"/>
</dbReference>
<dbReference type="Gene3D" id="3.90.79.10">
    <property type="entry name" value="Nucleoside Triphosphate Pyrophosphohydrolase"/>
    <property type="match status" value="1"/>
</dbReference>
<dbReference type="InterPro" id="IPR009288">
    <property type="entry name" value="AIG2-like_dom"/>
</dbReference>
<dbReference type="Proteomes" id="UP000612855">
    <property type="component" value="Unassembled WGS sequence"/>
</dbReference>
<organism evidence="16 17">
    <name type="scientific">Primorskyibacter flagellatus</name>
    <dbReference type="NCBI Taxonomy" id="1387277"/>
    <lineage>
        <taxon>Bacteria</taxon>
        <taxon>Pseudomonadati</taxon>
        <taxon>Pseudomonadota</taxon>
        <taxon>Alphaproteobacteria</taxon>
        <taxon>Rhodobacterales</taxon>
        <taxon>Roseobacteraceae</taxon>
        <taxon>Primorskyibacter</taxon>
    </lineage>
</organism>
<evidence type="ECO:0000256" key="11">
    <source>
        <dbReference type="ARBA" id="ARBA00033056"/>
    </source>
</evidence>
<name>A0A917A2R6_9RHOB</name>
<dbReference type="SUPFAM" id="SSF55811">
    <property type="entry name" value="Nudix"/>
    <property type="match status" value="1"/>
</dbReference>
<evidence type="ECO:0000256" key="6">
    <source>
        <dbReference type="ARBA" id="ARBA00022801"/>
    </source>
</evidence>